<evidence type="ECO:0000313" key="2">
    <source>
        <dbReference type="EMBL" id="MFC7097166.1"/>
    </source>
</evidence>
<dbReference type="Proteomes" id="UP001596388">
    <property type="component" value="Unassembled WGS sequence"/>
</dbReference>
<evidence type="ECO:0000313" key="3">
    <source>
        <dbReference type="Proteomes" id="UP001596388"/>
    </source>
</evidence>
<dbReference type="RefSeq" id="WP_276238360.1">
    <property type="nucleotide sequence ID" value="NZ_CP119989.1"/>
</dbReference>
<comment type="caution">
    <text evidence="2">The sequence shown here is derived from an EMBL/GenBank/DDBJ whole genome shotgun (WGS) entry which is preliminary data.</text>
</comment>
<dbReference type="InterPro" id="IPR055975">
    <property type="entry name" value="DUF7553"/>
</dbReference>
<protein>
    <submittedName>
        <fullName evidence="2">Uncharacterized protein</fullName>
    </submittedName>
</protein>
<feature type="compositionally biased region" description="Basic and acidic residues" evidence="1">
    <location>
        <begin position="9"/>
        <end position="22"/>
    </location>
</feature>
<proteinExistence type="predicted"/>
<keyword evidence="3" id="KW-1185">Reference proteome</keyword>
<dbReference type="AlphaFoldDB" id="A0ABD5X1X4"/>
<feature type="region of interest" description="Disordered" evidence="1">
    <location>
        <begin position="1"/>
        <end position="22"/>
    </location>
</feature>
<dbReference type="EMBL" id="JBHTAG010000002">
    <property type="protein sequence ID" value="MFC7097166.1"/>
    <property type="molecule type" value="Genomic_DNA"/>
</dbReference>
<accession>A0ABD5X1X4</accession>
<dbReference type="GeneID" id="79268933"/>
<evidence type="ECO:0000256" key="1">
    <source>
        <dbReference type="SAM" id="MobiDB-lite"/>
    </source>
</evidence>
<reference evidence="2 3" key="1">
    <citation type="journal article" date="2019" name="Int. J. Syst. Evol. Microbiol.">
        <title>The Global Catalogue of Microorganisms (GCM) 10K type strain sequencing project: providing services to taxonomists for standard genome sequencing and annotation.</title>
        <authorList>
            <consortium name="The Broad Institute Genomics Platform"/>
            <consortium name="The Broad Institute Genome Sequencing Center for Infectious Disease"/>
            <person name="Wu L."/>
            <person name="Ma J."/>
        </authorList>
    </citation>
    <scope>NUCLEOTIDE SEQUENCE [LARGE SCALE GENOMIC DNA]</scope>
    <source>
        <strain evidence="2 3">DT55</strain>
    </source>
</reference>
<name>A0ABD5X1X4_9EURY</name>
<gene>
    <name evidence="2" type="ORF">ACFQKD_07595</name>
</gene>
<sequence length="89" mass="9389">MTRQLLTDASEHLRRAADATDGDTAARFERVADALANAAEADAGPDHGWMAKRIHTIRDAASDAGTEAADHAEAAVECISEYREGVPGV</sequence>
<organism evidence="2 3">
    <name type="scientific">Halobaculum marinum</name>
    <dbReference type="NCBI Taxonomy" id="3031996"/>
    <lineage>
        <taxon>Archaea</taxon>
        <taxon>Methanobacteriati</taxon>
        <taxon>Methanobacteriota</taxon>
        <taxon>Stenosarchaea group</taxon>
        <taxon>Halobacteria</taxon>
        <taxon>Halobacteriales</taxon>
        <taxon>Haloferacaceae</taxon>
        <taxon>Halobaculum</taxon>
    </lineage>
</organism>
<dbReference type="Pfam" id="PF24430">
    <property type="entry name" value="DUF7553"/>
    <property type="match status" value="1"/>
</dbReference>